<proteinExistence type="predicted"/>
<keyword evidence="3" id="KW-1185">Reference proteome</keyword>
<gene>
    <name evidence="2" type="ORF">GCM10007320_02730</name>
</gene>
<evidence type="ECO:0000256" key="1">
    <source>
        <dbReference type="SAM" id="SignalP"/>
    </source>
</evidence>
<feature type="chain" id="PRO_5046416427" evidence="1">
    <location>
        <begin position="33"/>
        <end position="260"/>
    </location>
</feature>
<dbReference type="EMBL" id="BMYK01000001">
    <property type="protein sequence ID" value="GHC69363.1"/>
    <property type="molecule type" value="Genomic_DNA"/>
</dbReference>
<protein>
    <submittedName>
        <fullName evidence="2">Uncharacterized protein</fullName>
    </submittedName>
</protein>
<evidence type="ECO:0000313" key="3">
    <source>
        <dbReference type="Proteomes" id="UP000626210"/>
    </source>
</evidence>
<accession>A0ABQ3FUN9</accession>
<feature type="signal peptide" evidence="1">
    <location>
        <begin position="1"/>
        <end position="32"/>
    </location>
</feature>
<dbReference type="RefSeq" id="WP_189685234.1">
    <property type="nucleotide sequence ID" value="NZ_BMYK01000001.1"/>
</dbReference>
<evidence type="ECO:0000313" key="2">
    <source>
        <dbReference type="EMBL" id="GHC69363.1"/>
    </source>
</evidence>
<organism evidence="2 3">
    <name type="scientific">Pseudorhodoferax aquiterrae</name>
    <dbReference type="NCBI Taxonomy" id="747304"/>
    <lineage>
        <taxon>Bacteria</taxon>
        <taxon>Pseudomonadati</taxon>
        <taxon>Pseudomonadota</taxon>
        <taxon>Betaproteobacteria</taxon>
        <taxon>Burkholderiales</taxon>
        <taxon>Comamonadaceae</taxon>
    </lineage>
</organism>
<dbReference type="Proteomes" id="UP000626210">
    <property type="component" value="Unassembled WGS sequence"/>
</dbReference>
<keyword evidence="1" id="KW-0732">Signal</keyword>
<comment type="caution">
    <text evidence="2">The sequence shown here is derived from an EMBL/GenBank/DDBJ whole genome shotgun (WGS) entry which is preliminary data.</text>
</comment>
<name>A0ABQ3FUN9_9BURK</name>
<sequence length="260" mass="27589">MDKKRRSAGPSLWILRCAIGLAGWMAGAGAGAAGFQCADLQPSESQTPAYQRIPGQARCEGFYARNVSQPFVELLSLTLSAPPRNPSVLEMQASQHAAMQLVVQPLRPGPFYRVDAWIEAARAVRWDAAPMLGATGLQLRELGFLAQSAGPDGIATLVPVAFAGADPATPPRTVHAVVRASVPVAKLAWRSLRRDGSDDGSGGWRPIEGPERFAWERIALTLTLPAEGGGAQINVQAVDPAGKQLPLLRFRMAAPSDAIP</sequence>
<reference evidence="3" key="1">
    <citation type="journal article" date="2019" name="Int. J. Syst. Evol. Microbiol.">
        <title>The Global Catalogue of Microorganisms (GCM) 10K type strain sequencing project: providing services to taxonomists for standard genome sequencing and annotation.</title>
        <authorList>
            <consortium name="The Broad Institute Genomics Platform"/>
            <consortium name="The Broad Institute Genome Sequencing Center for Infectious Disease"/>
            <person name="Wu L."/>
            <person name="Ma J."/>
        </authorList>
    </citation>
    <scope>NUCLEOTIDE SEQUENCE [LARGE SCALE GENOMIC DNA]</scope>
    <source>
        <strain evidence="3">KCTC 23314</strain>
    </source>
</reference>